<evidence type="ECO:0000256" key="4">
    <source>
        <dbReference type="ARBA" id="ARBA00022692"/>
    </source>
</evidence>
<protein>
    <recommendedName>
        <fullName evidence="7">TVP38/TMEM64 family membrane protein</fullName>
    </recommendedName>
</protein>
<evidence type="ECO:0000259" key="9">
    <source>
        <dbReference type="Pfam" id="PF09335"/>
    </source>
</evidence>
<sequence length="261" mass="27167">MPDPSTVSEDVADPIGTDAADAADAGATGDARTPVPGRRRFDRRTVRRALFAAALLAAVLAGSYFVPLPSIVSVRDWGADLGPAFVWVFFLAYAVITIAPIPRSTFTVMSGVFFGPLVGFAGAMIASSIAAVAAFALVRRVGRDRVQPYLKTPVVRAVEYRLERRGWLAVGSLRFIAACPFSVANYCSALSSVRPVPYAVASILGMAPGTAAVVMLGDSLTGDTHPAQLAVTGGLFAIGIAGLVLDSRLPVVRAGATSSER</sequence>
<dbReference type="EMBL" id="CP029604">
    <property type="protein sequence ID" value="AWO84232.1"/>
    <property type="molecule type" value="Genomic_DNA"/>
</dbReference>
<dbReference type="AlphaFoldDB" id="A0A2I1REC9"/>
<evidence type="ECO:0000256" key="5">
    <source>
        <dbReference type="ARBA" id="ARBA00022989"/>
    </source>
</evidence>
<dbReference type="RefSeq" id="WP_004019112.1">
    <property type="nucleotide sequence ID" value="NZ_CABEIC010000002.1"/>
</dbReference>
<comment type="subcellular location">
    <subcellularLocation>
        <location evidence="1 7">Cell membrane</location>
        <topology evidence="1 7">Multi-pass membrane protein</topology>
    </subcellularLocation>
</comment>
<evidence type="ECO:0000313" key="11">
    <source>
        <dbReference type="EMBL" id="PKZ67492.1"/>
    </source>
</evidence>
<evidence type="ECO:0000256" key="2">
    <source>
        <dbReference type="ARBA" id="ARBA00008640"/>
    </source>
</evidence>
<keyword evidence="5 7" id="KW-1133">Transmembrane helix</keyword>
<feature type="transmembrane region" description="Helical" evidence="7">
    <location>
        <begin position="227"/>
        <end position="245"/>
    </location>
</feature>
<evidence type="ECO:0000256" key="1">
    <source>
        <dbReference type="ARBA" id="ARBA00004651"/>
    </source>
</evidence>
<dbReference type="Proteomes" id="UP000247118">
    <property type="component" value="Chromosome"/>
</dbReference>
<evidence type="ECO:0000256" key="8">
    <source>
        <dbReference type="SAM" id="MobiDB-lite"/>
    </source>
</evidence>
<dbReference type="InterPro" id="IPR015414">
    <property type="entry name" value="TMEM64"/>
</dbReference>
<keyword evidence="6 7" id="KW-0472">Membrane</keyword>
<dbReference type="GO" id="GO:0005886">
    <property type="term" value="C:plasma membrane"/>
    <property type="evidence" value="ECO:0007669"/>
    <property type="project" value="UniProtKB-SubCell"/>
</dbReference>
<reference evidence="11 12" key="1">
    <citation type="submission" date="2017-12" db="EMBL/GenBank/DDBJ databases">
        <title>Phylogenetic diversity of female urinary microbiome.</title>
        <authorList>
            <person name="Thomas-White K."/>
            <person name="Wolfe A.J."/>
        </authorList>
    </citation>
    <scope>NUCLEOTIDE SEQUENCE [LARGE SCALE GENOMIC DNA]</scope>
    <source>
        <strain evidence="11 12">UMB0777</strain>
    </source>
</reference>
<dbReference type="InterPro" id="IPR032816">
    <property type="entry name" value="VTT_dom"/>
</dbReference>
<evidence type="ECO:0000256" key="3">
    <source>
        <dbReference type="ARBA" id="ARBA00022475"/>
    </source>
</evidence>
<feature type="domain" description="VTT" evidence="9">
    <location>
        <begin position="101"/>
        <end position="218"/>
    </location>
</feature>
<dbReference type="EMBL" id="PKJC01000001">
    <property type="protein sequence ID" value="PKZ67492.1"/>
    <property type="molecule type" value="Genomic_DNA"/>
</dbReference>
<accession>A0A2I1REC9</accession>
<evidence type="ECO:0000256" key="6">
    <source>
        <dbReference type="ARBA" id="ARBA00023136"/>
    </source>
</evidence>
<dbReference type="OrthoDB" id="5242213at2"/>
<evidence type="ECO:0000256" key="7">
    <source>
        <dbReference type="RuleBase" id="RU366058"/>
    </source>
</evidence>
<feature type="transmembrane region" description="Helical" evidence="7">
    <location>
        <begin position="113"/>
        <end position="138"/>
    </location>
</feature>
<dbReference type="PANTHER" id="PTHR12677:SF59">
    <property type="entry name" value="GOLGI APPARATUS MEMBRANE PROTEIN TVP38-RELATED"/>
    <property type="match status" value="1"/>
</dbReference>
<evidence type="ECO:0000313" key="13">
    <source>
        <dbReference type="Proteomes" id="UP000247118"/>
    </source>
</evidence>
<dbReference type="PANTHER" id="PTHR12677">
    <property type="entry name" value="GOLGI APPARATUS MEMBRANE PROTEIN TVP38-RELATED"/>
    <property type="match status" value="1"/>
</dbReference>
<proteinExistence type="inferred from homology"/>
<gene>
    <name evidence="11" type="ORF">CYJ73_02140</name>
    <name evidence="10" type="ORF">DLJ61_12540</name>
</gene>
<organism evidence="11 12">
    <name type="scientific">Gordonia terrae</name>
    <dbReference type="NCBI Taxonomy" id="2055"/>
    <lineage>
        <taxon>Bacteria</taxon>
        <taxon>Bacillati</taxon>
        <taxon>Actinomycetota</taxon>
        <taxon>Actinomycetes</taxon>
        <taxon>Mycobacteriales</taxon>
        <taxon>Gordoniaceae</taxon>
        <taxon>Gordonia</taxon>
    </lineage>
</organism>
<feature type="transmembrane region" description="Helical" evidence="7">
    <location>
        <begin position="84"/>
        <end position="101"/>
    </location>
</feature>
<dbReference type="Pfam" id="PF09335">
    <property type="entry name" value="VTT_dom"/>
    <property type="match status" value="1"/>
</dbReference>
<feature type="region of interest" description="Disordered" evidence="8">
    <location>
        <begin position="19"/>
        <end position="38"/>
    </location>
</feature>
<keyword evidence="4 7" id="KW-0812">Transmembrane</keyword>
<feature type="transmembrane region" description="Helical" evidence="7">
    <location>
        <begin position="196"/>
        <end position="215"/>
    </location>
</feature>
<name>A0A2I1REC9_9ACTN</name>
<feature type="compositionally biased region" description="Low complexity" evidence="8">
    <location>
        <begin position="19"/>
        <end position="36"/>
    </location>
</feature>
<evidence type="ECO:0000313" key="12">
    <source>
        <dbReference type="Proteomes" id="UP000234662"/>
    </source>
</evidence>
<keyword evidence="3 7" id="KW-1003">Cell membrane</keyword>
<dbReference type="GeneID" id="32688604"/>
<feature type="transmembrane region" description="Helical" evidence="7">
    <location>
        <begin position="49"/>
        <end position="72"/>
    </location>
</feature>
<evidence type="ECO:0000313" key="10">
    <source>
        <dbReference type="EMBL" id="AWO84232.1"/>
    </source>
</evidence>
<dbReference type="Proteomes" id="UP000234662">
    <property type="component" value="Unassembled WGS sequence"/>
</dbReference>
<reference evidence="10 13" key="2">
    <citation type="submission" date="2018-05" db="EMBL/GenBank/DDBJ databases">
        <title>Complete genome sequence of Gordonia terrae NRRL B-16283.</title>
        <authorList>
            <person name="Garlena R.A."/>
            <person name="Russell D.A."/>
            <person name="Hatfull G.F."/>
        </authorList>
    </citation>
    <scope>NUCLEOTIDE SEQUENCE [LARGE SCALE GENOMIC DNA]</scope>
    <source>
        <strain evidence="10 13">NRRL B-16283</strain>
    </source>
</reference>
<dbReference type="STRING" id="2055.BCM27_12440"/>
<comment type="similarity">
    <text evidence="2 7">Belongs to the TVP38/TMEM64 family.</text>
</comment>
<dbReference type="KEGG" id="gta:BCM27_12440"/>